<dbReference type="AlphaFoldDB" id="A0A1N7ITK1"/>
<dbReference type="Proteomes" id="UP000185678">
    <property type="component" value="Unassembled WGS sequence"/>
</dbReference>
<dbReference type="Gene3D" id="1.20.140.90">
    <property type="entry name" value="Malonyl-CoA decarboxylase, oligemerization domain"/>
    <property type="match status" value="1"/>
</dbReference>
<dbReference type="InterPro" id="IPR038917">
    <property type="entry name" value="Malonyl_CoA_deC"/>
</dbReference>
<evidence type="ECO:0000259" key="1">
    <source>
        <dbReference type="Pfam" id="PF05292"/>
    </source>
</evidence>
<dbReference type="InterPro" id="IPR038351">
    <property type="entry name" value="MCD_N_sf"/>
</dbReference>
<dbReference type="Gene3D" id="3.40.630.150">
    <property type="entry name" value="Malonyl-CoA decarboxylase, catalytic domain"/>
    <property type="match status" value="1"/>
</dbReference>
<dbReference type="InterPro" id="IPR007956">
    <property type="entry name" value="Malonyl_CoA_deC_C"/>
</dbReference>
<feature type="domain" description="Malonyl-CoA decarboxylase C-terminal" evidence="1">
    <location>
        <begin position="181"/>
        <end position="448"/>
    </location>
</feature>
<dbReference type="InterPro" id="IPR035372">
    <property type="entry name" value="MCD_N"/>
</dbReference>
<reference evidence="3 4" key="1">
    <citation type="submission" date="2017-01" db="EMBL/GenBank/DDBJ databases">
        <authorList>
            <person name="Mah S.A."/>
            <person name="Swanson W.J."/>
            <person name="Moy G.W."/>
            <person name="Vacquier V.D."/>
        </authorList>
    </citation>
    <scope>NUCLEOTIDE SEQUENCE [LARGE SCALE GENOMIC DNA]</scope>
    <source>
        <strain evidence="3 4">DSM 11589</strain>
    </source>
</reference>
<dbReference type="OrthoDB" id="5292736at2"/>
<evidence type="ECO:0000313" key="4">
    <source>
        <dbReference type="Proteomes" id="UP000185678"/>
    </source>
</evidence>
<dbReference type="RefSeq" id="WP_076398913.1">
    <property type="nucleotide sequence ID" value="NZ_FTOA01000001.1"/>
</dbReference>
<evidence type="ECO:0000313" key="3">
    <source>
        <dbReference type="EMBL" id="SIS40367.1"/>
    </source>
</evidence>
<keyword evidence="4" id="KW-1185">Reference proteome</keyword>
<gene>
    <name evidence="3" type="ORF">SAMN05421779_101595</name>
</gene>
<dbReference type="Pfam" id="PF05292">
    <property type="entry name" value="MCD"/>
    <property type="match status" value="1"/>
</dbReference>
<dbReference type="EMBL" id="FTOA01000001">
    <property type="protein sequence ID" value="SIS40367.1"/>
    <property type="molecule type" value="Genomic_DNA"/>
</dbReference>
<dbReference type="STRING" id="80876.SAMN05421779_101595"/>
<protein>
    <submittedName>
        <fullName evidence="3">Malonyl-CoA decarboxylase</fullName>
    </submittedName>
</protein>
<proteinExistence type="predicted"/>
<feature type="domain" description="Malonyl-CoA decarboxylase N-terminal" evidence="2">
    <location>
        <begin position="91"/>
        <end position="178"/>
    </location>
</feature>
<dbReference type="GO" id="GO:0050080">
    <property type="term" value="F:malonyl-CoA decarboxylase activity"/>
    <property type="evidence" value="ECO:0007669"/>
    <property type="project" value="InterPro"/>
</dbReference>
<dbReference type="Pfam" id="PF17408">
    <property type="entry name" value="MCD_N"/>
    <property type="match status" value="1"/>
</dbReference>
<organism evidence="3 4">
    <name type="scientific">Insolitispirillum peregrinum</name>
    <dbReference type="NCBI Taxonomy" id="80876"/>
    <lineage>
        <taxon>Bacteria</taxon>
        <taxon>Pseudomonadati</taxon>
        <taxon>Pseudomonadota</taxon>
        <taxon>Alphaproteobacteria</taxon>
        <taxon>Rhodospirillales</taxon>
        <taxon>Novispirillaceae</taxon>
        <taxon>Insolitispirillum</taxon>
    </lineage>
</organism>
<evidence type="ECO:0000259" key="2">
    <source>
        <dbReference type="Pfam" id="PF17408"/>
    </source>
</evidence>
<accession>A0A1N7ITK1</accession>
<dbReference type="GO" id="GO:0006633">
    <property type="term" value="P:fatty acid biosynthetic process"/>
    <property type="evidence" value="ECO:0007669"/>
    <property type="project" value="InterPro"/>
</dbReference>
<dbReference type="InterPro" id="IPR042303">
    <property type="entry name" value="Malonyl_CoA_deC_C_sf"/>
</dbReference>
<sequence length="477" mass="53221">MAEFFSPGLMERLGTLWRDLVPQREEPMVEGLQPDLPDSDREIVRAQMQSCLEGKGGDVSARTRAAQLGKAYLSLNAKGKERFLRLMAEDFDTDHRAVDAAISRLLAAVDPEVRDKAERSLRKTLDAPRRKLLTQFNALPNGVKFLVDMRSDLMPLAKKDRHLRGLENDLKYLLRSWFDVGFLELRQITWDSPASILEKIVAYEAVHAIKDWHDLKNRLDSDRRLYAFFHPRMPDEPLIFVQVALLAGLAGNIQELLDIGAPVGDASEANTAIFYSISNAQRGLDGISFGNFLIKKVVQTLSKEFSNLKTFATLSPMPGFRKWLDGYLAEKGDAALLPAEQKQLAAFAKKQGLSGKTGLAGCLQRPDLLEDAALAEVVREPLIRLGALYLALEKRPAREEGGVATAANPVAHFHLTNGARIERLNWVGDRSVNGMEQAYGLMVNYLYKLNEIERNHEIYSEQGKAVLSSSVRALLKG</sequence>
<dbReference type="PANTHER" id="PTHR28641:SF1">
    <property type="entry name" value="MALONYL-COA DECARBOXYLASE, MITOCHONDRIAL"/>
    <property type="match status" value="1"/>
</dbReference>
<name>A0A1N7ITK1_9PROT</name>
<dbReference type="PANTHER" id="PTHR28641">
    <property type="match status" value="1"/>
</dbReference>